<dbReference type="InterPro" id="IPR023333">
    <property type="entry name" value="Proteasome_suB-type"/>
</dbReference>
<dbReference type="Gene3D" id="3.60.20.10">
    <property type="entry name" value="Glutamine Phosphoribosylpyrophosphate, subunit 1, domain 1"/>
    <property type="match status" value="1"/>
</dbReference>
<dbReference type="Proteomes" id="UP000247409">
    <property type="component" value="Unassembled WGS sequence"/>
</dbReference>
<keyword evidence="4" id="KW-0888">Threonine protease</keyword>
<dbReference type="InterPro" id="IPR029055">
    <property type="entry name" value="Ntn_hydrolases_N"/>
</dbReference>
<keyword evidence="13" id="KW-1185">Reference proteome</keyword>
<proteinExistence type="inferred from homology"/>
<evidence type="ECO:0000256" key="11">
    <source>
        <dbReference type="SAM" id="MobiDB-lite"/>
    </source>
</evidence>
<keyword evidence="5" id="KW-0378">Hydrolase</keyword>
<comment type="function">
    <text evidence="10">Component of the proteasome, a multicatalytic proteinase complex which is characterized by its ability to cleave peptides with Arg, Phe, Tyr, Leu, and Glu adjacent to the leaving group at neutral or slightly basic pH. The proteasome has an ATP-dependent proteolytic activity.</text>
</comment>
<dbReference type="PROSITE" id="PS51476">
    <property type="entry name" value="PROTEASOME_BETA_2"/>
    <property type="match status" value="1"/>
</dbReference>
<accession>A0A2V3IU90</accession>
<evidence type="ECO:0000313" key="12">
    <source>
        <dbReference type="EMBL" id="PXF45682.1"/>
    </source>
</evidence>
<feature type="compositionally biased region" description="Low complexity" evidence="11">
    <location>
        <begin position="278"/>
        <end position="289"/>
    </location>
</feature>
<protein>
    <recommendedName>
        <fullName evidence="10">Proteasome subunit beta</fullName>
    </recommendedName>
</protein>
<dbReference type="GO" id="GO:0005634">
    <property type="term" value="C:nucleus"/>
    <property type="evidence" value="ECO:0007669"/>
    <property type="project" value="UniProtKB-SubCell"/>
</dbReference>
<evidence type="ECO:0000313" key="13">
    <source>
        <dbReference type="Proteomes" id="UP000247409"/>
    </source>
</evidence>
<comment type="caution">
    <text evidence="12">The sequence shown here is derived from an EMBL/GenBank/DDBJ whole genome shotgun (WGS) entry which is preliminary data.</text>
</comment>
<evidence type="ECO:0000256" key="5">
    <source>
        <dbReference type="ARBA" id="ARBA00022801"/>
    </source>
</evidence>
<evidence type="ECO:0000256" key="7">
    <source>
        <dbReference type="ARBA" id="ARBA00023145"/>
    </source>
</evidence>
<comment type="subunit">
    <text evidence="10">Component of the proteasome complex.</text>
</comment>
<dbReference type="SUPFAM" id="SSF56235">
    <property type="entry name" value="N-terminal nucleophile aminohydrolases (Ntn hydrolases)"/>
    <property type="match status" value="1"/>
</dbReference>
<dbReference type="STRING" id="448386.A0A2V3IU90"/>
<dbReference type="InterPro" id="IPR000243">
    <property type="entry name" value="Pept_T1A_subB"/>
</dbReference>
<comment type="subcellular location">
    <subcellularLocation>
        <location evidence="10">Cytoplasm</location>
    </subcellularLocation>
    <subcellularLocation>
        <location evidence="10">Nucleus</location>
    </subcellularLocation>
</comment>
<dbReference type="GO" id="GO:0051603">
    <property type="term" value="P:proteolysis involved in protein catabolic process"/>
    <property type="evidence" value="ECO:0007669"/>
    <property type="project" value="InterPro"/>
</dbReference>
<dbReference type="GO" id="GO:0004298">
    <property type="term" value="F:threonine-type endopeptidase activity"/>
    <property type="evidence" value="ECO:0007669"/>
    <property type="project" value="UniProtKB-KW"/>
</dbReference>
<dbReference type="OrthoDB" id="37597at2759"/>
<evidence type="ECO:0000256" key="1">
    <source>
        <dbReference type="ARBA" id="ARBA00001198"/>
    </source>
</evidence>
<dbReference type="AlphaFoldDB" id="A0A2V3IU90"/>
<dbReference type="PANTHER" id="PTHR32194">
    <property type="entry name" value="METALLOPROTEASE TLDD"/>
    <property type="match status" value="1"/>
</dbReference>
<reference evidence="12 13" key="1">
    <citation type="journal article" date="2018" name="Mol. Biol. Evol.">
        <title>Analysis of the draft genome of the red seaweed Gracilariopsis chorda provides insights into genome size evolution in Rhodophyta.</title>
        <authorList>
            <person name="Lee J."/>
            <person name="Yang E.C."/>
            <person name="Graf L."/>
            <person name="Yang J.H."/>
            <person name="Qiu H."/>
            <person name="Zel Zion U."/>
            <person name="Chan C.X."/>
            <person name="Stephens T.G."/>
            <person name="Weber A.P.M."/>
            <person name="Boo G.H."/>
            <person name="Boo S.M."/>
            <person name="Kim K.M."/>
            <person name="Shin Y."/>
            <person name="Jung M."/>
            <person name="Lee S.J."/>
            <person name="Yim H.S."/>
            <person name="Lee J.H."/>
            <person name="Bhattacharya D."/>
            <person name="Yoon H.S."/>
        </authorList>
    </citation>
    <scope>NUCLEOTIDE SEQUENCE [LARGE SCALE GENOMIC DNA]</scope>
    <source>
        <strain evidence="12 13">SKKU-2015</strain>
        <tissue evidence="12">Whole body</tissue>
    </source>
</reference>
<dbReference type="PRINTS" id="PR00141">
    <property type="entry name" value="PROTEASOME"/>
</dbReference>
<dbReference type="InterPro" id="IPR001353">
    <property type="entry name" value="Proteasome_sua/b"/>
</dbReference>
<evidence type="ECO:0000256" key="3">
    <source>
        <dbReference type="ARBA" id="ARBA00022670"/>
    </source>
</evidence>
<organism evidence="12 13">
    <name type="scientific">Gracilariopsis chorda</name>
    <dbReference type="NCBI Taxonomy" id="448386"/>
    <lineage>
        <taxon>Eukaryota</taxon>
        <taxon>Rhodophyta</taxon>
        <taxon>Florideophyceae</taxon>
        <taxon>Rhodymeniophycidae</taxon>
        <taxon>Gracilariales</taxon>
        <taxon>Gracilariaceae</taxon>
        <taxon>Gracilariopsis</taxon>
    </lineage>
</organism>
<dbReference type="PROSITE" id="PS00854">
    <property type="entry name" value="PROTEASOME_BETA_1"/>
    <property type="match status" value="1"/>
</dbReference>
<dbReference type="PANTHER" id="PTHR32194:SF3">
    <property type="entry name" value="PROTEASOME SUBUNIT BETA"/>
    <property type="match status" value="1"/>
</dbReference>
<evidence type="ECO:0000256" key="2">
    <source>
        <dbReference type="ARBA" id="ARBA00022490"/>
    </source>
</evidence>
<dbReference type="GO" id="GO:0005737">
    <property type="term" value="C:cytoplasm"/>
    <property type="evidence" value="ECO:0007669"/>
    <property type="project" value="UniProtKB-SubCell"/>
</dbReference>
<feature type="region of interest" description="Disordered" evidence="11">
    <location>
        <begin position="266"/>
        <end position="289"/>
    </location>
</feature>
<comment type="catalytic activity">
    <reaction evidence="1">
        <text>Cleavage of peptide bonds with very broad specificity.</text>
        <dbReference type="EC" id="3.4.25.1"/>
    </reaction>
</comment>
<dbReference type="Pfam" id="PF00227">
    <property type="entry name" value="Proteasome"/>
    <property type="match status" value="1"/>
</dbReference>
<comment type="similarity">
    <text evidence="10">Belongs to the peptidase T1B family.</text>
</comment>
<evidence type="ECO:0000256" key="10">
    <source>
        <dbReference type="RuleBase" id="RU004203"/>
    </source>
</evidence>
<keyword evidence="3" id="KW-0645">Protease</keyword>
<evidence type="ECO:0000256" key="9">
    <source>
        <dbReference type="PIRSR" id="PIRSR600243-1"/>
    </source>
</evidence>
<keyword evidence="7" id="KW-0865">Zymogen</keyword>
<keyword evidence="6 10" id="KW-0647">Proteasome</keyword>
<dbReference type="CDD" id="cd03761">
    <property type="entry name" value="proteasome_beta_type_5"/>
    <property type="match status" value="1"/>
</dbReference>
<gene>
    <name evidence="12" type="ORF">BWQ96_04586</name>
</gene>
<dbReference type="FunFam" id="3.60.20.10:FF:000051">
    <property type="entry name" value="Proteasome subunit beta"/>
    <property type="match status" value="1"/>
</dbReference>
<feature type="active site" description="Nucleophile" evidence="9">
    <location>
        <position position="67"/>
    </location>
</feature>
<keyword evidence="2 10" id="KW-0963">Cytoplasm</keyword>
<evidence type="ECO:0000256" key="6">
    <source>
        <dbReference type="ARBA" id="ARBA00022942"/>
    </source>
</evidence>
<dbReference type="EMBL" id="NBIV01000055">
    <property type="protein sequence ID" value="PXF45682.1"/>
    <property type="molecule type" value="Genomic_DNA"/>
</dbReference>
<evidence type="ECO:0000256" key="4">
    <source>
        <dbReference type="ARBA" id="ARBA00022698"/>
    </source>
</evidence>
<dbReference type="GO" id="GO:0005839">
    <property type="term" value="C:proteasome core complex"/>
    <property type="evidence" value="ECO:0007669"/>
    <property type="project" value="InterPro"/>
</dbReference>
<dbReference type="InterPro" id="IPR016050">
    <property type="entry name" value="Proteasome_bsu_CS"/>
</dbReference>
<sequence length="289" mass="31724">MPLSDFLDEDLSIKGSKSRSNDLDLHELSYSLGNELRVPQVERPSHFIRDAFVDVPEKDKLRFAHGTTTLAFAFQGGIIVAVDSRASMGQYVGSGTVKKIIEINPYLLGTMAGGAADCSFWERDLGRRCRLYELRNKERISVAAASKLLANTVYYYRGMGLSMGTMICGWDKTGPNIFYVDSDGTRFKGHIFSVGSGSTFAYGVLDQGYSYDMSVEDAIKLGQKSIYHATHRDAASGGVINCYHVKEDGWVKISSEDMMIQHRARVSERKAEDEASDAAKAAAAQPASA</sequence>
<evidence type="ECO:0000256" key="8">
    <source>
        <dbReference type="ARBA" id="ARBA00023242"/>
    </source>
</evidence>
<name>A0A2V3IU90_9FLOR</name>
<keyword evidence="8 10" id="KW-0539">Nucleus</keyword>